<evidence type="ECO:0000256" key="5">
    <source>
        <dbReference type="ARBA" id="ARBA00023015"/>
    </source>
</evidence>
<gene>
    <name evidence="12" type="primary">LOC108563141</name>
</gene>
<keyword evidence="5" id="KW-0805">Transcription regulation</keyword>
<evidence type="ECO:0000256" key="8">
    <source>
        <dbReference type="PROSITE-ProRule" id="PRU00042"/>
    </source>
</evidence>
<evidence type="ECO:0000256" key="7">
    <source>
        <dbReference type="ARBA" id="ARBA00023242"/>
    </source>
</evidence>
<keyword evidence="6" id="KW-0804">Transcription</keyword>
<dbReference type="SMART" id="SM00355">
    <property type="entry name" value="ZnF_C2H2"/>
    <property type="match status" value="6"/>
</dbReference>
<feature type="domain" description="C2H2-type" evidence="10">
    <location>
        <begin position="219"/>
        <end position="246"/>
    </location>
</feature>
<evidence type="ECO:0000256" key="3">
    <source>
        <dbReference type="ARBA" id="ARBA00022737"/>
    </source>
</evidence>
<dbReference type="SUPFAM" id="SSF57667">
    <property type="entry name" value="beta-beta-alpha zinc fingers"/>
    <property type="match status" value="2"/>
</dbReference>
<feature type="compositionally biased region" description="Polar residues" evidence="9">
    <location>
        <begin position="92"/>
        <end position="110"/>
    </location>
</feature>
<evidence type="ECO:0000256" key="6">
    <source>
        <dbReference type="ARBA" id="ARBA00023163"/>
    </source>
</evidence>
<dbReference type="GeneID" id="108563141"/>
<keyword evidence="3" id="KW-0677">Repeat</keyword>
<keyword evidence="8" id="KW-0863">Zinc-finger</keyword>
<dbReference type="PROSITE" id="PS00028">
    <property type="entry name" value="ZINC_FINGER_C2H2_1"/>
    <property type="match status" value="3"/>
</dbReference>
<dbReference type="PANTHER" id="PTHR24399">
    <property type="entry name" value="ZINC FINGER AND BTB DOMAIN-CONTAINING"/>
    <property type="match status" value="1"/>
</dbReference>
<keyword evidence="7" id="KW-0539">Nucleus</keyword>
<comment type="subcellular location">
    <subcellularLocation>
        <location evidence="1">Nucleus</location>
    </subcellularLocation>
</comment>
<proteinExistence type="predicted"/>
<dbReference type="Pfam" id="PF00096">
    <property type="entry name" value="zf-C2H2"/>
    <property type="match status" value="1"/>
</dbReference>
<evidence type="ECO:0000256" key="1">
    <source>
        <dbReference type="ARBA" id="ARBA00004123"/>
    </source>
</evidence>
<feature type="compositionally biased region" description="Polar residues" evidence="9">
    <location>
        <begin position="60"/>
        <end position="69"/>
    </location>
</feature>
<protein>
    <submittedName>
        <fullName evidence="12">Protein hunchback</fullName>
    </submittedName>
</protein>
<evidence type="ECO:0000256" key="9">
    <source>
        <dbReference type="SAM" id="MobiDB-lite"/>
    </source>
</evidence>
<evidence type="ECO:0000256" key="4">
    <source>
        <dbReference type="ARBA" id="ARBA00022833"/>
    </source>
</evidence>
<dbReference type="InterPro" id="IPR013087">
    <property type="entry name" value="Znf_C2H2_type"/>
</dbReference>
<evidence type="ECO:0000313" key="12">
    <source>
        <dbReference type="RefSeq" id="XP_017777224.1"/>
    </source>
</evidence>
<feature type="region of interest" description="Disordered" evidence="9">
    <location>
        <begin position="91"/>
        <end position="141"/>
    </location>
</feature>
<dbReference type="Proteomes" id="UP000695000">
    <property type="component" value="Unplaced"/>
</dbReference>
<evidence type="ECO:0000256" key="2">
    <source>
        <dbReference type="ARBA" id="ARBA00022723"/>
    </source>
</evidence>
<evidence type="ECO:0000259" key="10">
    <source>
        <dbReference type="PROSITE" id="PS50157"/>
    </source>
</evidence>
<accession>A0ABM1MRM4</accession>
<feature type="domain" description="C2H2-type" evidence="10">
    <location>
        <begin position="247"/>
        <end position="274"/>
    </location>
</feature>
<feature type="compositionally biased region" description="Low complexity" evidence="9">
    <location>
        <begin position="120"/>
        <end position="134"/>
    </location>
</feature>
<dbReference type="PANTHER" id="PTHR24399:SF70">
    <property type="entry name" value="C2H2-TYPE DOMAIN-CONTAINING PROTEIN"/>
    <property type="match status" value="1"/>
</dbReference>
<dbReference type="InterPro" id="IPR036236">
    <property type="entry name" value="Znf_C2H2_sf"/>
</dbReference>
<sequence>MRGGGMDVSSSYVQGSHPYPMIASAGYSNAHMMMPNSPSQAWQPHLIPKQEPMDEDRNDSGFNSSPGSDRSQEQVHPPFYSQMPKYAYNMSFPISSSPNPEHQNMLQNAPNMVMTPQPSPTSSSSSGEPKTPNSAEEPNQDHLSKLERAMEKNNFMSPKSLNMTENEPVDDLEEDIKTPKMNSHGKVKKYKCKQCDFVATTKLSFWTHSGEHIKSDRRLECTKCPFVTEYKHHLEYHMRNHTGSKPFKCNECDYSCVNKSMLNSHKKSHSNVYQYRCADCNYVSKYCHSLKLHLRKYLHQPAMVLNADGTPNPLPIIDVYGTRRGPKQKTSMMPTMMEPQLQHQINNNNQQVSPQQQNLPSTPIMNGFGQQIIPFPYPFIPPTFNNLFTKLPPQMAEQSSVDDVDEEDIKEDDEKMEEQQQIKSNPLKILDLSKQISTTKNRRKGKAFKLDRAALQHYNGQSDSEEVPEPVAPAVVVPNPPKEVERVQPQPQPEEDLRCKFCLMSFGDAVLHTMHMGYHGFKDPFTCNMCGDQCNDRLSFNNHIARKQHA</sequence>
<dbReference type="RefSeq" id="XP_017777224.1">
    <property type="nucleotide sequence ID" value="XM_017921735.1"/>
</dbReference>
<feature type="region of interest" description="Disordered" evidence="9">
    <location>
        <begin position="35"/>
        <end position="76"/>
    </location>
</feature>
<evidence type="ECO:0000313" key="11">
    <source>
        <dbReference type="Proteomes" id="UP000695000"/>
    </source>
</evidence>
<organism evidence="11 12">
    <name type="scientific">Nicrophorus vespilloides</name>
    <name type="common">Boreal carrion beetle</name>
    <dbReference type="NCBI Taxonomy" id="110193"/>
    <lineage>
        <taxon>Eukaryota</taxon>
        <taxon>Metazoa</taxon>
        <taxon>Ecdysozoa</taxon>
        <taxon>Arthropoda</taxon>
        <taxon>Hexapoda</taxon>
        <taxon>Insecta</taxon>
        <taxon>Pterygota</taxon>
        <taxon>Neoptera</taxon>
        <taxon>Endopterygota</taxon>
        <taxon>Coleoptera</taxon>
        <taxon>Polyphaga</taxon>
        <taxon>Staphyliniformia</taxon>
        <taxon>Silphidae</taxon>
        <taxon>Nicrophorinae</taxon>
        <taxon>Nicrophorus</taxon>
    </lineage>
</organism>
<reference evidence="12" key="1">
    <citation type="submission" date="2025-08" db="UniProtKB">
        <authorList>
            <consortium name="RefSeq"/>
        </authorList>
    </citation>
    <scope>IDENTIFICATION</scope>
    <source>
        <tissue evidence="12">Whole Larva</tissue>
    </source>
</reference>
<name>A0ABM1MRM4_NICVS</name>
<keyword evidence="2" id="KW-0479">Metal-binding</keyword>
<dbReference type="Gene3D" id="3.30.160.60">
    <property type="entry name" value="Classic Zinc Finger"/>
    <property type="match status" value="3"/>
</dbReference>
<dbReference type="PROSITE" id="PS50157">
    <property type="entry name" value="ZINC_FINGER_C2H2_2"/>
    <property type="match status" value="2"/>
</dbReference>
<keyword evidence="4" id="KW-0862">Zinc</keyword>
<keyword evidence="11" id="KW-1185">Reference proteome</keyword>